<protein>
    <recommendedName>
        <fullName evidence="10">Amino acid transporter transmembrane domain-containing protein</fullName>
    </recommendedName>
</protein>
<keyword evidence="4 9" id="KW-0812">Transmembrane</keyword>
<evidence type="ECO:0000256" key="2">
    <source>
        <dbReference type="ARBA" id="ARBA00022448"/>
    </source>
</evidence>
<keyword evidence="12" id="KW-1185">Reference proteome</keyword>
<feature type="transmembrane region" description="Helical" evidence="9">
    <location>
        <begin position="285"/>
        <end position="306"/>
    </location>
</feature>
<name>A0AAV5DT55_ELECO</name>
<dbReference type="EMBL" id="BQKI01000071">
    <property type="protein sequence ID" value="GJN13380.1"/>
    <property type="molecule type" value="Genomic_DNA"/>
</dbReference>
<dbReference type="GO" id="GO:0015171">
    <property type="term" value="F:amino acid transmembrane transporter activity"/>
    <property type="evidence" value="ECO:0007669"/>
    <property type="project" value="UniProtKB-ARBA"/>
</dbReference>
<dbReference type="GO" id="GO:0005886">
    <property type="term" value="C:plasma membrane"/>
    <property type="evidence" value="ECO:0007669"/>
    <property type="project" value="UniProtKB-SubCell"/>
</dbReference>
<feature type="transmembrane region" description="Helical" evidence="9">
    <location>
        <begin position="72"/>
        <end position="94"/>
    </location>
</feature>
<organism evidence="11 12">
    <name type="scientific">Eleusine coracana subsp. coracana</name>
    <dbReference type="NCBI Taxonomy" id="191504"/>
    <lineage>
        <taxon>Eukaryota</taxon>
        <taxon>Viridiplantae</taxon>
        <taxon>Streptophyta</taxon>
        <taxon>Embryophyta</taxon>
        <taxon>Tracheophyta</taxon>
        <taxon>Spermatophyta</taxon>
        <taxon>Magnoliopsida</taxon>
        <taxon>Liliopsida</taxon>
        <taxon>Poales</taxon>
        <taxon>Poaceae</taxon>
        <taxon>PACMAD clade</taxon>
        <taxon>Chloridoideae</taxon>
        <taxon>Cynodonteae</taxon>
        <taxon>Eleusininae</taxon>
        <taxon>Eleusine</taxon>
    </lineage>
</organism>
<feature type="transmembrane region" description="Helical" evidence="9">
    <location>
        <begin position="190"/>
        <end position="214"/>
    </location>
</feature>
<feature type="transmembrane region" description="Helical" evidence="9">
    <location>
        <begin position="423"/>
        <end position="442"/>
    </location>
</feature>
<evidence type="ECO:0000256" key="6">
    <source>
        <dbReference type="ARBA" id="ARBA00022989"/>
    </source>
</evidence>
<evidence type="ECO:0000256" key="4">
    <source>
        <dbReference type="ARBA" id="ARBA00022692"/>
    </source>
</evidence>
<keyword evidence="7 9" id="KW-0472">Membrane</keyword>
<dbReference type="Pfam" id="PF01490">
    <property type="entry name" value="Aa_trans"/>
    <property type="match status" value="1"/>
</dbReference>
<evidence type="ECO:0000256" key="1">
    <source>
        <dbReference type="ARBA" id="ARBA00004651"/>
    </source>
</evidence>
<reference evidence="11" key="2">
    <citation type="submission" date="2021-12" db="EMBL/GenBank/DDBJ databases">
        <title>Resequencing data analysis of finger millet.</title>
        <authorList>
            <person name="Hatakeyama M."/>
            <person name="Aluri S."/>
            <person name="Balachadran M.T."/>
            <person name="Sivarajan S.R."/>
            <person name="Poveda L."/>
            <person name="Shimizu-Inatsugi R."/>
            <person name="Schlapbach R."/>
            <person name="Sreeman S.M."/>
            <person name="Shimizu K.K."/>
        </authorList>
    </citation>
    <scope>NUCLEOTIDE SEQUENCE</scope>
</reference>
<feature type="transmembrane region" description="Helical" evidence="9">
    <location>
        <begin position="44"/>
        <end position="66"/>
    </location>
</feature>
<evidence type="ECO:0000259" key="10">
    <source>
        <dbReference type="Pfam" id="PF01490"/>
    </source>
</evidence>
<accession>A0AAV5DT55</accession>
<feature type="transmembrane region" description="Helical" evidence="9">
    <location>
        <begin position="369"/>
        <end position="389"/>
    </location>
</feature>
<gene>
    <name evidence="11" type="primary">gb00074</name>
    <name evidence="11" type="ORF">PR202_gb00074</name>
</gene>
<keyword evidence="2" id="KW-0813">Transport</keyword>
<dbReference type="InterPro" id="IPR013057">
    <property type="entry name" value="AA_transpt_TM"/>
</dbReference>
<evidence type="ECO:0000256" key="9">
    <source>
        <dbReference type="SAM" id="Phobius"/>
    </source>
</evidence>
<feature type="domain" description="Amino acid transporter transmembrane" evidence="10">
    <location>
        <begin position="41"/>
        <end position="446"/>
    </location>
</feature>
<feature type="transmembrane region" description="Helical" evidence="9">
    <location>
        <begin position="395"/>
        <end position="416"/>
    </location>
</feature>
<evidence type="ECO:0000313" key="11">
    <source>
        <dbReference type="EMBL" id="GJN13380.1"/>
    </source>
</evidence>
<sequence length="466" mass="51270">MSSPPPDLMQEYVEAAKERRQEERLKNVNLDDWLPITSSRNAKWYYSAFHNVTAMVGAGVLGLPFAMSQLGWGLGTTVIVGSFVITLYTLWQLVEMHEIVPGKRFDRYHELGQHAFGEKLGLWIIVPQQLIVEVGTDVVYMVTGGQSLKKVYDLLCTSASHCMDIRLTFWIMIFASVHLPLSQFPNFNSISVISAAAAAMSLTYSMIAFFASAFKGASSHSSNAASAVDYALKTTTTAGKAFGVLNALGAVAFAYAGHNVVLEIQATIPSTPDQPSKKPMWKGVVVAYALVALCYFAVAFTGYYAFGNAVAPNVLISLEKPKWLVAAANLMVAVHVVGSYQVFAMPVFDMMETVLVKKLEFTPGLRLRLIARSAYVLATMFVGMTFPFFDGLLGFFGGFGFAPTTYFIPCIMWLILRKPKKYGLTWFINVFCIIIGVLLMLASPIGGLRQIIHDVKSFKFYSQASN</sequence>
<evidence type="ECO:0000256" key="8">
    <source>
        <dbReference type="ARBA" id="ARBA00061463"/>
    </source>
</evidence>
<comment type="subcellular location">
    <subcellularLocation>
        <location evidence="1">Cell membrane</location>
        <topology evidence="1">Multi-pass membrane protein</topology>
    </subcellularLocation>
</comment>
<comment type="similarity">
    <text evidence="8">Belongs to the amino acid/polyamine transporter 2 family. Amino acid/auxin permease (AAAP) (TC 2.A.18.2) subfamily.</text>
</comment>
<feature type="transmembrane region" description="Helical" evidence="9">
    <location>
        <begin position="326"/>
        <end position="348"/>
    </location>
</feature>
<evidence type="ECO:0000256" key="7">
    <source>
        <dbReference type="ARBA" id="ARBA00023136"/>
    </source>
</evidence>
<evidence type="ECO:0000313" key="12">
    <source>
        <dbReference type="Proteomes" id="UP001054889"/>
    </source>
</evidence>
<evidence type="ECO:0000256" key="3">
    <source>
        <dbReference type="ARBA" id="ARBA00022475"/>
    </source>
</evidence>
<dbReference type="PANTHER" id="PTHR48017">
    <property type="entry name" value="OS05G0424000 PROTEIN-RELATED"/>
    <property type="match status" value="1"/>
</dbReference>
<keyword evidence="5" id="KW-0029">Amino-acid transport</keyword>
<keyword evidence="6 9" id="KW-1133">Transmembrane helix</keyword>
<dbReference type="Proteomes" id="UP001054889">
    <property type="component" value="Unassembled WGS sequence"/>
</dbReference>
<dbReference type="AlphaFoldDB" id="A0AAV5DT55"/>
<proteinExistence type="inferred from homology"/>
<evidence type="ECO:0000256" key="5">
    <source>
        <dbReference type="ARBA" id="ARBA00022970"/>
    </source>
</evidence>
<comment type="caution">
    <text evidence="11">The sequence shown here is derived from an EMBL/GenBank/DDBJ whole genome shotgun (WGS) entry which is preliminary data.</text>
</comment>
<keyword evidence="3" id="KW-1003">Cell membrane</keyword>
<reference evidence="11" key="1">
    <citation type="journal article" date="2018" name="DNA Res.">
        <title>Multiple hybrid de novo genome assembly of finger millet, an orphan allotetraploid crop.</title>
        <authorList>
            <person name="Hatakeyama M."/>
            <person name="Aluri S."/>
            <person name="Balachadran M.T."/>
            <person name="Sivarajan S.R."/>
            <person name="Patrignani A."/>
            <person name="Gruter S."/>
            <person name="Poveda L."/>
            <person name="Shimizu-Inatsugi R."/>
            <person name="Baeten J."/>
            <person name="Francoijs K.J."/>
            <person name="Nataraja K.N."/>
            <person name="Reddy Y.A.N."/>
            <person name="Phadnis S."/>
            <person name="Ravikumar R.L."/>
            <person name="Schlapbach R."/>
            <person name="Sreeman S.M."/>
            <person name="Shimizu K.K."/>
        </authorList>
    </citation>
    <scope>NUCLEOTIDE SEQUENCE</scope>
</reference>
<dbReference type="FunFam" id="1.20.1740.10:FF:000033">
    <property type="entry name" value="Lysine histidine transporter 1"/>
    <property type="match status" value="1"/>
</dbReference>